<sequence length="86" mass="10026">MDSIYIIIWTTTIFIVTLILFKNLYISIKITNIRLREISQKLAIENHLDLEVQSLIEQGKKAEATKLVQDKLKLTAQEAKHYIELL</sequence>
<dbReference type="EMBL" id="CP033464">
    <property type="protein sequence ID" value="QDX92482.1"/>
    <property type="molecule type" value="Genomic_DNA"/>
</dbReference>
<gene>
    <name evidence="1" type="ORF">EEL30_09185</name>
</gene>
<accession>A0A502IVG0</accession>
<keyword evidence="2" id="KW-1185">Reference proteome</keyword>
<name>A0A502IVG0_BRELA</name>
<dbReference type="Proteomes" id="UP000319432">
    <property type="component" value="Chromosome"/>
</dbReference>
<dbReference type="OrthoDB" id="9929746at2"/>
<reference evidence="1 2" key="1">
    <citation type="submission" date="2018-11" db="EMBL/GenBank/DDBJ databases">
        <title>Phylogenetic determinants of toxin gene distribution in genomes of Brevibacillus laterosporus.</title>
        <authorList>
            <person name="Glare T.R."/>
            <person name="Durrant A."/>
            <person name="Berry C."/>
            <person name="Palma L."/>
            <person name="Ormskirk M."/>
            <person name="Cox M.O."/>
        </authorList>
    </citation>
    <scope>NUCLEOTIDE SEQUENCE [LARGE SCALE GENOMIC DNA]</scope>
    <source>
        <strain evidence="1 2">1821L</strain>
    </source>
</reference>
<dbReference type="AlphaFoldDB" id="A0A502IVG0"/>
<protein>
    <submittedName>
        <fullName evidence="1">Uncharacterized protein</fullName>
    </submittedName>
</protein>
<organism evidence="1 2">
    <name type="scientific">Brevibacillus laterosporus</name>
    <name type="common">Bacillus laterosporus</name>
    <dbReference type="NCBI Taxonomy" id="1465"/>
    <lineage>
        <taxon>Bacteria</taxon>
        <taxon>Bacillati</taxon>
        <taxon>Bacillota</taxon>
        <taxon>Bacilli</taxon>
        <taxon>Bacillales</taxon>
        <taxon>Paenibacillaceae</taxon>
        <taxon>Brevibacillus</taxon>
    </lineage>
</organism>
<evidence type="ECO:0000313" key="2">
    <source>
        <dbReference type="Proteomes" id="UP000319432"/>
    </source>
</evidence>
<evidence type="ECO:0000313" key="1">
    <source>
        <dbReference type="EMBL" id="QDX92482.1"/>
    </source>
</evidence>
<proteinExistence type="predicted"/>